<reference evidence="3" key="1">
    <citation type="submission" date="2016-07" db="EMBL/GenBank/DDBJ databases">
        <title>Phaeobacter portensis sp. nov., a tropodithietic acid producing bacterium isolated from a German harbor.</title>
        <authorList>
            <person name="Freese H.M."/>
            <person name="Bunk B."/>
            <person name="Breider S."/>
            <person name="Brinkhoff T."/>
        </authorList>
    </citation>
    <scope>NUCLEOTIDE SEQUENCE [LARGE SCALE GENOMIC DNA]</scope>
    <source>
        <strain evidence="3">P97</strain>
    </source>
</reference>
<dbReference type="PANTHER" id="PTHR46517">
    <property type="entry name" value="FRUCTOSE-2,6-BISPHOSPHATASE TIGAR"/>
    <property type="match status" value="1"/>
</dbReference>
<dbReference type="InterPro" id="IPR029033">
    <property type="entry name" value="His_PPase_superfam"/>
</dbReference>
<dbReference type="SMART" id="SM00855">
    <property type="entry name" value="PGAM"/>
    <property type="match status" value="1"/>
</dbReference>
<proteinExistence type="predicted"/>
<evidence type="ECO:0000313" key="2">
    <source>
        <dbReference type="EMBL" id="APG46946.1"/>
    </source>
</evidence>
<dbReference type="GO" id="GO:0004331">
    <property type="term" value="F:fructose-2,6-bisphosphate 2-phosphatase activity"/>
    <property type="evidence" value="ECO:0007669"/>
    <property type="project" value="TreeGrafter"/>
</dbReference>
<dbReference type="PANTHER" id="PTHR46517:SF1">
    <property type="entry name" value="FRUCTOSE-2,6-BISPHOSPHATASE TIGAR"/>
    <property type="match status" value="1"/>
</dbReference>
<accession>A0A1L3I4B2</accession>
<dbReference type="GO" id="GO:0043456">
    <property type="term" value="P:regulation of pentose-phosphate shunt"/>
    <property type="evidence" value="ECO:0007669"/>
    <property type="project" value="TreeGrafter"/>
</dbReference>
<dbReference type="SUPFAM" id="SSF53254">
    <property type="entry name" value="Phosphoglycerate mutase-like"/>
    <property type="match status" value="1"/>
</dbReference>
<dbReference type="Gene3D" id="3.40.50.1240">
    <property type="entry name" value="Phosphoglycerate mutase-like"/>
    <property type="match status" value="1"/>
</dbReference>
<dbReference type="EMBL" id="CP016364">
    <property type="protein sequence ID" value="APG46946.1"/>
    <property type="molecule type" value="Genomic_DNA"/>
</dbReference>
<gene>
    <name evidence="2" type="ORF">PhaeoP97_01526</name>
</gene>
<dbReference type="InterPro" id="IPR001345">
    <property type="entry name" value="PG/BPGM_mutase_AS"/>
</dbReference>
<dbReference type="GO" id="GO:0045820">
    <property type="term" value="P:negative regulation of glycolytic process"/>
    <property type="evidence" value="ECO:0007669"/>
    <property type="project" value="TreeGrafter"/>
</dbReference>
<evidence type="ECO:0000313" key="3">
    <source>
        <dbReference type="Proteomes" id="UP000183859"/>
    </source>
</evidence>
<dbReference type="InterPro" id="IPR051695">
    <property type="entry name" value="Phosphoglycerate_Mutase"/>
</dbReference>
<name>A0A1L3I4B2_9RHOB</name>
<dbReference type="OrthoDB" id="9781415at2"/>
<keyword evidence="3" id="KW-1185">Reference proteome</keyword>
<dbReference type="AlphaFoldDB" id="A0A1L3I4B2"/>
<protein>
    <submittedName>
        <fullName evidence="2">Putative phosphoglycerate mutase</fullName>
    </submittedName>
</protein>
<dbReference type="RefSeq" id="WP_072504557.1">
    <property type="nucleotide sequence ID" value="NZ_CP016364.1"/>
</dbReference>
<sequence length="181" mass="19804">MTAAPLPSRSFCLIRHGETTANADEIIAGVTDVPLTQLGRDQARALSDSIWPEPIAIYASPMSRAKHTAELAFPARGFEVHDGLRERDWGVFEGQPLSEQPVRENTPDRGESWPDMLMRVQTTITGICASSPHALPVLVCHSGVIRATRVLWTTGDVGQRPPNATPLLFENTGKKLLEKTL</sequence>
<keyword evidence="1" id="KW-0378">Hydrolase</keyword>
<organism evidence="2 3">
    <name type="scientific">Phaeobacter porticola</name>
    <dbReference type="NCBI Taxonomy" id="1844006"/>
    <lineage>
        <taxon>Bacteria</taxon>
        <taxon>Pseudomonadati</taxon>
        <taxon>Pseudomonadota</taxon>
        <taxon>Alphaproteobacteria</taxon>
        <taxon>Rhodobacterales</taxon>
        <taxon>Roseobacteraceae</taxon>
        <taxon>Phaeobacter</taxon>
    </lineage>
</organism>
<dbReference type="STRING" id="1844006.PhaeoP97_01526"/>
<dbReference type="GO" id="GO:0005829">
    <property type="term" value="C:cytosol"/>
    <property type="evidence" value="ECO:0007669"/>
    <property type="project" value="TreeGrafter"/>
</dbReference>
<dbReference type="PROSITE" id="PS00175">
    <property type="entry name" value="PG_MUTASE"/>
    <property type="match status" value="1"/>
</dbReference>
<evidence type="ECO:0000256" key="1">
    <source>
        <dbReference type="ARBA" id="ARBA00022801"/>
    </source>
</evidence>
<dbReference type="Pfam" id="PF00300">
    <property type="entry name" value="His_Phos_1"/>
    <property type="match status" value="1"/>
</dbReference>
<dbReference type="Proteomes" id="UP000183859">
    <property type="component" value="Chromosome"/>
</dbReference>
<dbReference type="InterPro" id="IPR013078">
    <property type="entry name" value="His_Pase_superF_clade-1"/>
</dbReference>
<dbReference type="KEGG" id="php:PhaeoP97_01526"/>
<dbReference type="CDD" id="cd07067">
    <property type="entry name" value="HP_PGM_like"/>
    <property type="match status" value="1"/>
</dbReference>